<dbReference type="Gene3D" id="1.10.10.10">
    <property type="entry name" value="Winged helix-like DNA-binding domain superfamily/Winged helix DNA-binding domain"/>
    <property type="match status" value="1"/>
</dbReference>
<keyword evidence="6" id="KW-1185">Reference proteome</keyword>
<dbReference type="InterPro" id="IPR036390">
    <property type="entry name" value="WH_DNA-bd_sf"/>
</dbReference>
<dbReference type="PANTHER" id="PTHR38445">
    <property type="entry name" value="HTH-TYPE TRANSCRIPTIONAL REPRESSOR YTRA"/>
    <property type="match status" value="1"/>
</dbReference>
<name>A0A6P1MKV1_9FIRM</name>
<dbReference type="Proteomes" id="UP000463883">
    <property type="component" value="Chromosome"/>
</dbReference>
<dbReference type="PANTHER" id="PTHR38445:SF6">
    <property type="entry name" value="GNTR-FAMILY TRANSCRIPTIONAL REGULATOR"/>
    <property type="match status" value="1"/>
</dbReference>
<dbReference type="InterPro" id="IPR000524">
    <property type="entry name" value="Tscrpt_reg_HTH_GntR"/>
</dbReference>
<keyword evidence="3" id="KW-0804">Transcription</keyword>
<feature type="domain" description="HTH gntR-type" evidence="4">
    <location>
        <begin position="5"/>
        <end position="73"/>
    </location>
</feature>
<keyword evidence="1" id="KW-0805">Transcription regulation</keyword>
<accession>A0A6P1MKV1</accession>
<evidence type="ECO:0000313" key="6">
    <source>
        <dbReference type="Proteomes" id="UP000463883"/>
    </source>
</evidence>
<dbReference type="PROSITE" id="PS50949">
    <property type="entry name" value="HTH_GNTR"/>
    <property type="match status" value="1"/>
</dbReference>
<evidence type="ECO:0000313" key="5">
    <source>
        <dbReference type="EMBL" id="QHI72276.1"/>
    </source>
</evidence>
<dbReference type="RefSeq" id="WP_162362045.1">
    <property type="nucleotide sequence ID" value="NZ_CP047591.1"/>
</dbReference>
<dbReference type="EMBL" id="CP047591">
    <property type="protein sequence ID" value="QHI72276.1"/>
    <property type="molecule type" value="Genomic_DNA"/>
</dbReference>
<evidence type="ECO:0000256" key="3">
    <source>
        <dbReference type="ARBA" id="ARBA00023163"/>
    </source>
</evidence>
<dbReference type="SMART" id="SM00345">
    <property type="entry name" value="HTH_GNTR"/>
    <property type="match status" value="1"/>
</dbReference>
<dbReference type="SUPFAM" id="SSF46785">
    <property type="entry name" value="Winged helix' DNA-binding domain"/>
    <property type="match status" value="1"/>
</dbReference>
<organism evidence="5 6">
    <name type="scientific">Aminipila terrae</name>
    <dbReference type="NCBI Taxonomy" id="2697030"/>
    <lineage>
        <taxon>Bacteria</taxon>
        <taxon>Bacillati</taxon>
        <taxon>Bacillota</taxon>
        <taxon>Clostridia</taxon>
        <taxon>Peptostreptococcales</taxon>
        <taxon>Anaerovoracaceae</taxon>
        <taxon>Aminipila</taxon>
    </lineage>
</organism>
<evidence type="ECO:0000259" key="4">
    <source>
        <dbReference type="PROSITE" id="PS50949"/>
    </source>
</evidence>
<reference evidence="5 6" key="1">
    <citation type="submission" date="2020-01" db="EMBL/GenBank/DDBJ databases">
        <title>Genomic analysis of Aminipila sp. CBA3637.</title>
        <authorList>
            <person name="Kim Y.B."/>
            <person name="Roh S.W."/>
        </authorList>
    </citation>
    <scope>NUCLEOTIDE SEQUENCE [LARGE SCALE GENOMIC DNA]</scope>
    <source>
        <strain evidence="5 6">CBA3637</strain>
    </source>
</reference>
<evidence type="ECO:0000256" key="1">
    <source>
        <dbReference type="ARBA" id="ARBA00023015"/>
    </source>
</evidence>
<evidence type="ECO:0000256" key="2">
    <source>
        <dbReference type="ARBA" id="ARBA00023125"/>
    </source>
</evidence>
<dbReference type="AlphaFoldDB" id="A0A6P1MKV1"/>
<sequence length="122" mass="13847">METTIPTYIRIMQSIRQEIVSGVLVPNQKMDSIKELSKKYVANPNTVQRALANLEEEGLVRSNRTAGKYVTDNELLIKSIRCKEARKVTEEFITNLERLGIHPDELVRLFSEPELSKAMGTA</sequence>
<dbReference type="CDD" id="cd07377">
    <property type="entry name" value="WHTH_GntR"/>
    <property type="match status" value="1"/>
</dbReference>
<dbReference type="Pfam" id="PF00392">
    <property type="entry name" value="GntR"/>
    <property type="match status" value="1"/>
</dbReference>
<proteinExistence type="predicted"/>
<keyword evidence="2" id="KW-0238">DNA-binding</keyword>
<dbReference type="InterPro" id="IPR036388">
    <property type="entry name" value="WH-like_DNA-bd_sf"/>
</dbReference>
<dbReference type="KEGG" id="amic:Ami3637_07540"/>
<protein>
    <submittedName>
        <fullName evidence="5">GntR family transcriptional regulator</fullName>
    </submittedName>
</protein>
<gene>
    <name evidence="5" type="ORF">Ami3637_07540</name>
</gene>
<dbReference type="GO" id="GO:0003700">
    <property type="term" value="F:DNA-binding transcription factor activity"/>
    <property type="evidence" value="ECO:0007669"/>
    <property type="project" value="InterPro"/>
</dbReference>
<dbReference type="GO" id="GO:0003677">
    <property type="term" value="F:DNA binding"/>
    <property type="evidence" value="ECO:0007669"/>
    <property type="project" value="UniProtKB-KW"/>
</dbReference>